<protein>
    <submittedName>
        <fullName evidence="1">Uncharacterized protein</fullName>
    </submittedName>
</protein>
<sequence>MDRQRDKTPIHNLPREILEAIFDSHVNLYRKSRYPLLLTCRMWYAIATTYPALWSIISLCWQTTLPPETVQCPNLEALALAINRTGGAHFELYLGESFSKLKLKDVQYFVNSVDRNWLSRCTALTVSPQDRGGYAPLRLGVTFFSCGLDSLRRLEIRHYADERKWEHILQPLMERVDSSSLSLHELRVRIMGYTEERDTAWITQNIYKRPNILKRIAHLMLRDTSEPIPWGFFTNIETIEVWGDEESYPLVKLDVPAVKKLSLGGIDNPRSMISTELCNQLTHLTIKNSIDEFGPFILDLPSLTSLGIIVCSFDLRHINAPKLEELTYRVDHSDVGFGPYDMLEEDAPFTPRIVHIDVLASEFPEDDMYIFGTKLPLWSKVEELHLKVIGEFPFLDFVVVNAISGVSPERCYPKLHSLTVLYPVVPEQKNDDPWSLRDDLIEEMGEILGHRRRNKDLPPLRKLEMGWYVEWGDDYVESEWKVVEWDNCLRW</sequence>
<accession>A0A0C2WJY9</accession>
<dbReference type="Proteomes" id="UP000054097">
    <property type="component" value="Unassembled WGS sequence"/>
</dbReference>
<evidence type="ECO:0000313" key="1">
    <source>
        <dbReference type="EMBL" id="KIM26623.1"/>
    </source>
</evidence>
<proteinExistence type="predicted"/>
<evidence type="ECO:0000313" key="2">
    <source>
        <dbReference type="Proteomes" id="UP000054097"/>
    </source>
</evidence>
<reference evidence="2" key="2">
    <citation type="submission" date="2015-01" db="EMBL/GenBank/DDBJ databases">
        <title>Evolutionary Origins and Diversification of the Mycorrhizal Mutualists.</title>
        <authorList>
            <consortium name="DOE Joint Genome Institute"/>
            <consortium name="Mycorrhizal Genomics Consortium"/>
            <person name="Kohler A."/>
            <person name="Kuo A."/>
            <person name="Nagy L.G."/>
            <person name="Floudas D."/>
            <person name="Copeland A."/>
            <person name="Barry K.W."/>
            <person name="Cichocki N."/>
            <person name="Veneault-Fourrey C."/>
            <person name="LaButti K."/>
            <person name="Lindquist E.A."/>
            <person name="Lipzen A."/>
            <person name="Lundell T."/>
            <person name="Morin E."/>
            <person name="Murat C."/>
            <person name="Riley R."/>
            <person name="Ohm R."/>
            <person name="Sun H."/>
            <person name="Tunlid A."/>
            <person name="Henrissat B."/>
            <person name="Grigoriev I.V."/>
            <person name="Hibbett D.S."/>
            <person name="Martin F."/>
        </authorList>
    </citation>
    <scope>NUCLEOTIDE SEQUENCE [LARGE SCALE GENOMIC DNA]</scope>
    <source>
        <strain evidence="2">MAFF 305830</strain>
    </source>
</reference>
<dbReference type="InterPro" id="IPR036047">
    <property type="entry name" value="F-box-like_dom_sf"/>
</dbReference>
<organism evidence="1 2">
    <name type="scientific">Serendipita vermifera MAFF 305830</name>
    <dbReference type="NCBI Taxonomy" id="933852"/>
    <lineage>
        <taxon>Eukaryota</taxon>
        <taxon>Fungi</taxon>
        <taxon>Dikarya</taxon>
        <taxon>Basidiomycota</taxon>
        <taxon>Agaricomycotina</taxon>
        <taxon>Agaricomycetes</taxon>
        <taxon>Sebacinales</taxon>
        <taxon>Serendipitaceae</taxon>
        <taxon>Serendipita</taxon>
    </lineage>
</organism>
<dbReference type="EMBL" id="KN824305">
    <property type="protein sequence ID" value="KIM26623.1"/>
    <property type="molecule type" value="Genomic_DNA"/>
</dbReference>
<keyword evidence="2" id="KW-1185">Reference proteome</keyword>
<name>A0A0C2WJY9_SERVB</name>
<dbReference type="SUPFAM" id="SSF81383">
    <property type="entry name" value="F-box domain"/>
    <property type="match status" value="1"/>
</dbReference>
<reference evidence="1 2" key="1">
    <citation type="submission" date="2014-04" db="EMBL/GenBank/DDBJ databases">
        <authorList>
            <consortium name="DOE Joint Genome Institute"/>
            <person name="Kuo A."/>
            <person name="Zuccaro A."/>
            <person name="Kohler A."/>
            <person name="Nagy L.G."/>
            <person name="Floudas D."/>
            <person name="Copeland A."/>
            <person name="Barry K.W."/>
            <person name="Cichocki N."/>
            <person name="Veneault-Fourrey C."/>
            <person name="LaButti K."/>
            <person name="Lindquist E.A."/>
            <person name="Lipzen A."/>
            <person name="Lundell T."/>
            <person name="Morin E."/>
            <person name="Murat C."/>
            <person name="Sun H."/>
            <person name="Tunlid A."/>
            <person name="Henrissat B."/>
            <person name="Grigoriev I.V."/>
            <person name="Hibbett D.S."/>
            <person name="Martin F."/>
            <person name="Nordberg H.P."/>
            <person name="Cantor M.N."/>
            <person name="Hua S.X."/>
        </authorList>
    </citation>
    <scope>NUCLEOTIDE SEQUENCE [LARGE SCALE GENOMIC DNA]</scope>
    <source>
        <strain evidence="1 2">MAFF 305830</strain>
    </source>
</reference>
<dbReference type="AlphaFoldDB" id="A0A0C2WJY9"/>
<dbReference type="OrthoDB" id="2269034at2759"/>
<dbReference type="HOGENOM" id="CLU_678198_0_0_1"/>
<gene>
    <name evidence="1" type="ORF">M408DRAFT_182345</name>
</gene>
<dbReference type="SUPFAM" id="SSF52047">
    <property type="entry name" value="RNI-like"/>
    <property type="match status" value="1"/>
</dbReference>